<dbReference type="EMBL" id="CAJOBA010002892">
    <property type="protein sequence ID" value="CAF3663045.1"/>
    <property type="molecule type" value="Genomic_DNA"/>
</dbReference>
<protein>
    <submittedName>
        <fullName evidence="1">Uncharacterized protein</fullName>
    </submittedName>
</protein>
<evidence type="ECO:0000313" key="3">
    <source>
        <dbReference type="Proteomes" id="UP000677228"/>
    </source>
</evidence>
<proteinExistence type="predicted"/>
<dbReference type="Proteomes" id="UP000682733">
    <property type="component" value="Unassembled WGS sequence"/>
</dbReference>
<reference evidence="1" key="1">
    <citation type="submission" date="2021-02" db="EMBL/GenBank/DDBJ databases">
        <authorList>
            <person name="Nowell W R."/>
        </authorList>
    </citation>
    <scope>NUCLEOTIDE SEQUENCE</scope>
</reference>
<comment type="caution">
    <text evidence="1">The sequence shown here is derived from an EMBL/GenBank/DDBJ whole genome shotgun (WGS) entry which is preliminary data.</text>
</comment>
<name>A0A8S2D4W9_9BILA</name>
<dbReference type="AlphaFoldDB" id="A0A8S2D4W9"/>
<dbReference type="EMBL" id="CAJNOK010002891">
    <property type="protein sequence ID" value="CAF0879111.1"/>
    <property type="molecule type" value="Genomic_DNA"/>
</dbReference>
<evidence type="ECO:0000313" key="1">
    <source>
        <dbReference type="EMBL" id="CAF0879111.1"/>
    </source>
</evidence>
<organism evidence="1 3">
    <name type="scientific">Didymodactylos carnosus</name>
    <dbReference type="NCBI Taxonomy" id="1234261"/>
    <lineage>
        <taxon>Eukaryota</taxon>
        <taxon>Metazoa</taxon>
        <taxon>Spiralia</taxon>
        <taxon>Gnathifera</taxon>
        <taxon>Rotifera</taxon>
        <taxon>Eurotatoria</taxon>
        <taxon>Bdelloidea</taxon>
        <taxon>Philodinida</taxon>
        <taxon>Philodinidae</taxon>
        <taxon>Didymodactylos</taxon>
    </lineage>
</organism>
<sequence length="160" mass="17765">MTESCSTLFNGDVGLDVSLAELPDWHIVYDHPYSHSTQTAELRQLAQQYSNKRIIVGAICGRESTTLALAAMGPADILTLDTPLDKLSKYKNVYWYLTSKGSFGFSATSKTDRVAGVDIEKSDGEKRLSWRLDRSGGYRAGSAVALWENNEWRKIILTGK</sequence>
<evidence type="ECO:0000313" key="2">
    <source>
        <dbReference type="EMBL" id="CAF3663045.1"/>
    </source>
</evidence>
<accession>A0A8S2D4W9</accession>
<dbReference type="Proteomes" id="UP000677228">
    <property type="component" value="Unassembled WGS sequence"/>
</dbReference>
<gene>
    <name evidence="1" type="ORF">OVA965_LOCUS8526</name>
    <name evidence="2" type="ORF">TMI583_LOCUS8522</name>
</gene>